<sequence>MENALVERLGRFFVGGYRAFLGGVVCVYIRCCGNGFLGFRPYGESPFPNAGVPAQRKGNPKGFTLTYGPRCGSGSFAPGLIRGHRLRFASLHLLSMHAAAPQGRCAPTPGSIPPLSLPTGPAIKSGTRANAHRFGWGGAGRVRLWFCGGFTPHPALSPRRGSRFLCFSKPEFNAVSHVGEPFPNHSVSSLSLRAADVSRGLG</sequence>
<dbReference type="Proteomes" id="UP000553035">
    <property type="component" value="Unassembled WGS sequence"/>
</dbReference>
<gene>
    <name evidence="1" type="ORF">GGI52_000350</name>
</gene>
<comment type="caution">
    <text evidence="1">The sequence shown here is derived from an EMBL/GenBank/DDBJ whole genome shotgun (WGS) entry which is preliminary data.</text>
</comment>
<reference evidence="1 2" key="1">
    <citation type="submission" date="2020-07" db="EMBL/GenBank/DDBJ databases">
        <title>Exploring microbial biodiversity for novel pathways involved in the catabolism of aromatic compounds derived from lignin.</title>
        <authorList>
            <person name="Elkins J."/>
        </authorList>
    </citation>
    <scope>NUCLEOTIDE SEQUENCE [LARGE SCALE GENOMIC DNA]</scope>
    <source>
        <strain evidence="1 2">VanB</strain>
    </source>
</reference>
<protein>
    <submittedName>
        <fullName evidence="1">Uncharacterized protein</fullName>
    </submittedName>
</protein>
<dbReference type="AlphaFoldDB" id="A0A7Y9VSC0"/>
<name>A0A7Y9VSC0_9PSED</name>
<proteinExistence type="predicted"/>
<evidence type="ECO:0000313" key="2">
    <source>
        <dbReference type="Proteomes" id="UP000553035"/>
    </source>
</evidence>
<evidence type="ECO:0000313" key="1">
    <source>
        <dbReference type="EMBL" id="NYH07307.1"/>
    </source>
</evidence>
<dbReference type="EMBL" id="JACCAT010000001">
    <property type="protein sequence ID" value="NYH07307.1"/>
    <property type="molecule type" value="Genomic_DNA"/>
</dbReference>
<accession>A0A7Y9VSC0</accession>
<organism evidence="1 2">
    <name type="scientific">Pseudomonas moraviensis</name>
    <dbReference type="NCBI Taxonomy" id="321662"/>
    <lineage>
        <taxon>Bacteria</taxon>
        <taxon>Pseudomonadati</taxon>
        <taxon>Pseudomonadota</taxon>
        <taxon>Gammaproteobacteria</taxon>
        <taxon>Pseudomonadales</taxon>
        <taxon>Pseudomonadaceae</taxon>
        <taxon>Pseudomonas</taxon>
    </lineage>
</organism>